<dbReference type="Proteomes" id="UP000515151">
    <property type="component" value="Chromosome 8"/>
</dbReference>
<reference evidence="2" key="2">
    <citation type="submission" date="2025-08" db="UniProtKB">
        <authorList>
            <consortium name="RefSeq"/>
        </authorList>
    </citation>
    <scope>IDENTIFICATION</scope>
    <source>
        <tissue evidence="2">Leaf</tissue>
    </source>
</reference>
<reference evidence="1" key="1">
    <citation type="journal article" date="2020" name="Plant Biotechnol. J.">
        <title>The pomegranate (Punica granatum L.) draft genome dissects genetic divergence between soft- and hard-seeded cultivars.</title>
        <authorList>
            <person name="Luo X."/>
            <person name="Li H."/>
            <person name="Wu Z."/>
            <person name="Yao W."/>
            <person name="Zhao P."/>
            <person name="Cao D."/>
            <person name="Yu H."/>
            <person name="Li K."/>
            <person name="Poudel K."/>
            <person name="Zhao D."/>
            <person name="Zhang F."/>
            <person name="Xia X."/>
            <person name="Chen L."/>
            <person name="Wang Q."/>
            <person name="Jing D."/>
            <person name="Cao S."/>
        </authorList>
    </citation>
    <scope>NUCLEOTIDE SEQUENCE [LARGE SCALE GENOMIC DNA]</scope>
    <source>
        <strain evidence="1">cv. Tunisia</strain>
    </source>
</reference>
<accession>A0A6P8BZ29</accession>
<proteinExistence type="predicted"/>
<evidence type="ECO:0000313" key="1">
    <source>
        <dbReference type="Proteomes" id="UP000515151"/>
    </source>
</evidence>
<dbReference type="PANTHER" id="PTHR33702">
    <property type="entry name" value="BNAA09G40010D PROTEIN"/>
    <property type="match status" value="1"/>
</dbReference>
<organism evidence="1 2">
    <name type="scientific">Punica granatum</name>
    <name type="common">Pomegranate</name>
    <dbReference type="NCBI Taxonomy" id="22663"/>
    <lineage>
        <taxon>Eukaryota</taxon>
        <taxon>Viridiplantae</taxon>
        <taxon>Streptophyta</taxon>
        <taxon>Embryophyta</taxon>
        <taxon>Tracheophyta</taxon>
        <taxon>Spermatophyta</taxon>
        <taxon>Magnoliopsida</taxon>
        <taxon>eudicotyledons</taxon>
        <taxon>Gunneridae</taxon>
        <taxon>Pentapetalae</taxon>
        <taxon>rosids</taxon>
        <taxon>malvids</taxon>
        <taxon>Myrtales</taxon>
        <taxon>Lythraceae</taxon>
        <taxon>Punica</taxon>
    </lineage>
</organism>
<evidence type="ECO:0000313" key="2">
    <source>
        <dbReference type="RefSeq" id="XP_031374433.1"/>
    </source>
</evidence>
<dbReference type="GeneID" id="116189049"/>
<gene>
    <name evidence="2" type="primary">LOC116189049</name>
</gene>
<sequence length="201" mass="22639">MEGSSAHMCVGARGYRPRRKGYERLGGSPTRFKRAGRVEAGLALRQRSGKTSRKPIAKGFFLWLRDSYVRMMLVLAEMQLAGSYDGFEGPNIGGVFERAPPKEYDKQVLMEIFGQVRTTLGSKRVNREAGQWVRAKRIASLLSELKEEADEDFVDDLNVIGKIEEPGEKRHKSILDTNFRTGRVTSVDRCLKIRDGARSEA</sequence>
<keyword evidence="1" id="KW-1185">Reference proteome</keyword>
<name>A0A6P8BZ29_PUNGR</name>
<dbReference type="AlphaFoldDB" id="A0A6P8BZ29"/>
<dbReference type="PANTHER" id="PTHR33702:SF5">
    <property type="entry name" value="OS01G0308600 PROTEIN"/>
    <property type="match status" value="1"/>
</dbReference>
<protein>
    <submittedName>
        <fullName evidence="2">Uncharacterized protein LOC116189049</fullName>
    </submittedName>
</protein>
<dbReference type="RefSeq" id="XP_031374433.1">
    <property type="nucleotide sequence ID" value="XM_031518573.1"/>
</dbReference>